<evidence type="ECO:0000259" key="3">
    <source>
        <dbReference type="Pfam" id="PF19314"/>
    </source>
</evidence>
<protein>
    <recommendedName>
        <fullName evidence="3">FHF complex subunit HOOK-interacting protein C-terminal domain-containing protein</fullName>
    </recommendedName>
</protein>
<evidence type="ECO:0000256" key="1">
    <source>
        <dbReference type="ARBA" id="ARBA00024336"/>
    </source>
</evidence>
<proteinExistence type="inferred from homology"/>
<evidence type="ECO:0000313" key="5">
    <source>
        <dbReference type="Proteomes" id="UP000316079"/>
    </source>
</evidence>
<name>A0A553R3W3_9TELE</name>
<dbReference type="OrthoDB" id="5350595at2759"/>
<reference evidence="4 5" key="1">
    <citation type="journal article" date="2019" name="Sci. Data">
        <title>Hybrid genome assembly and annotation of Danionella translucida.</title>
        <authorList>
            <person name="Kadobianskyi M."/>
            <person name="Schulze L."/>
            <person name="Schuelke M."/>
            <person name="Judkewitz B."/>
        </authorList>
    </citation>
    <scope>NUCLEOTIDE SEQUENCE [LARGE SCALE GENOMIC DNA]</scope>
    <source>
        <strain evidence="4 5">Bolton</strain>
    </source>
</reference>
<gene>
    <name evidence="4" type="ORF">DNTS_015419</name>
</gene>
<feature type="region of interest" description="Disordered" evidence="2">
    <location>
        <begin position="542"/>
        <end position="564"/>
    </location>
</feature>
<dbReference type="Proteomes" id="UP000316079">
    <property type="component" value="Unassembled WGS sequence"/>
</dbReference>
<comment type="similarity">
    <text evidence="1">Belongs to the FHIP family.</text>
</comment>
<dbReference type="InterPro" id="IPR019384">
    <property type="entry name" value="FHIP"/>
</dbReference>
<dbReference type="InterPro" id="IPR045669">
    <property type="entry name" value="FHIP_C"/>
</dbReference>
<dbReference type="PANTHER" id="PTHR21705">
    <property type="entry name" value="RAI16 PROTEIN-RELATED"/>
    <property type="match status" value="1"/>
</dbReference>
<accession>A0A553R3W3</accession>
<sequence>MDMFSKVTAFLQQALETREPTINLLDSFVDHWKAITNYYIETTDECRAVKNTDIPWRLRQMLDILVFEEKEQGDETGPCMEYLLQHKIMETLCTLGKAQYPPGMSQQVLVFFSKVLTQLQKPVLHLINVYRPVQKLIRLCGRPASQTEREESLFLFAVCTRVNKDPYVLNYILEVLPSPSPAISILTHAYLHHRSSQTPGGGLVLRRRGATEPPVQRGHPLHHHQVLPPPFHPVKELFLPNKTLLASSLCSFTWEKVSFEVKPRVALRSLESLLLLVSSSQEDTAHLLAEGSPLCDLLAQRLTELYSLVPSSIDPGDVHGYPCVHWRDQFTEDAEAEGASFPGCEDLRRFLCGVDYCNELIQEAPAVWTYLYLSKLESVALVSVRDVVESGRSQLFSSLGEDSCLVLASSSSAGARVLGTSMAVALECRWLRGAVQPQLLQMSEAGILVHTSLLTVSARHIGAPVLLEELVHFMLGSETRCETQQDVHSHLLRHRLIQHCNHISDEISIASLRLFEELLQKPSRSILNNLVLRNLEHQSYKVPGSGAADDRHGAESDALEESEELEEDPFFTDLFDGGGFSCQETLARPGAARHSQAVDVVNSFLCLVPQEARSSHLVQGSGYDTYVHDAHRMFKECSALVQNWNWPDSGKTAENTSTSDFFEGHFLQTLFDRMGLILEQVIHRELLNEASSSLQRYDCSGFKKDLRRPHAILRVMLCSLSHQPYELNLQVTSILSRLAMFPHPHLHEYLLDPYISLSPGARSLFSTLVRVMGDLMQRLQSVHEVTESLLATRRQLMGLEEEAR</sequence>
<comment type="caution">
    <text evidence="4">The sequence shown here is derived from an EMBL/GenBank/DDBJ whole genome shotgun (WGS) entry which is preliminary data.</text>
</comment>
<evidence type="ECO:0000313" key="4">
    <source>
        <dbReference type="EMBL" id="TRY96864.1"/>
    </source>
</evidence>
<dbReference type="EMBL" id="SRMA01025251">
    <property type="protein sequence ID" value="TRY96864.1"/>
    <property type="molecule type" value="Genomic_DNA"/>
</dbReference>
<evidence type="ECO:0000256" key="2">
    <source>
        <dbReference type="SAM" id="MobiDB-lite"/>
    </source>
</evidence>
<keyword evidence="5" id="KW-1185">Reference proteome</keyword>
<feature type="domain" description="FHF complex subunit HOOK-interacting protein C-terminal" evidence="3">
    <location>
        <begin position="717"/>
        <end position="798"/>
    </location>
</feature>
<dbReference type="Pfam" id="PF10257">
    <property type="entry name" value="RAI16-like"/>
    <property type="match status" value="1"/>
</dbReference>
<organism evidence="4 5">
    <name type="scientific">Danionella cerebrum</name>
    <dbReference type="NCBI Taxonomy" id="2873325"/>
    <lineage>
        <taxon>Eukaryota</taxon>
        <taxon>Metazoa</taxon>
        <taxon>Chordata</taxon>
        <taxon>Craniata</taxon>
        <taxon>Vertebrata</taxon>
        <taxon>Euteleostomi</taxon>
        <taxon>Actinopterygii</taxon>
        <taxon>Neopterygii</taxon>
        <taxon>Teleostei</taxon>
        <taxon>Ostariophysi</taxon>
        <taxon>Cypriniformes</taxon>
        <taxon>Danionidae</taxon>
        <taxon>Danioninae</taxon>
        <taxon>Danionella</taxon>
    </lineage>
</organism>
<dbReference type="Pfam" id="PF19314">
    <property type="entry name" value="DUF5917"/>
    <property type="match status" value="1"/>
</dbReference>
<dbReference type="STRING" id="623744.A0A553R3W3"/>
<dbReference type="PANTHER" id="PTHR21705:SF9">
    <property type="entry name" value="FHF COMPLEX SUBUNIT HOOK-INTERACTING PROTEIN 2B"/>
    <property type="match status" value="1"/>
</dbReference>
<dbReference type="AlphaFoldDB" id="A0A553R3W3"/>